<dbReference type="Proteomes" id="UP001166251">
    <property type="component" value="Unassembled WGS sequence"/>
</dbReference>
<proteinExistence type="predicted"/>
<organism evidence="1 2">
    <name type="scientific">Neiella holothuriorum</name>
    <dbReference type="NCBI Taxonomy" id="2870530"/>
    <lineage>
        <taxon>Bacteria</taxon>
        <taxon>Pseudomonadati</taxon>
        <taxon>Pseudomonadota</taxon>
        <taxon>Gammaproteobacteria</taxon>
        <taxon>Alteromonadales</taxon>
        <taxon>Echinimonadaceae</taxon>
        <taxon>Neiella</taxon>
    </lineage>
</organism>
<sequence>MSGFLGIVLRQRLLQRWSLMDCHRNENVLEHTAVVGMLALLAGHIGRHQGRDLNVEKMINHALVHDFNEVLTQDVISPIKAANAEIASGYAKLEAAAEAQILDTLPDYLRDAIYDDCHPGGYEQELVKALDSYAAYIKCRQEMAAGNQVEFGDALTKMTELVEKLTAKYPELCELHRLFGDSLCSSVDELLRSKAADHIVLPLDEASRKRA</sequence>
<keyword evidence="1" id="KW-0378">Hydrolase</keyword>
<evidence type="ECO:0000313" key="1">
    <source>
        <dbReference type="EMBL" id="MBW8192948.1"/>
    </source>
</evidence>
<dbReference type="EC" id="3.1.3.89" evidence="1"/>
<accession>A0ABS7EKR6</accession>
<dbReference type="RefSeq" id="WP_220105569.1">
    <property type="nucleotide sequence ID" value="NZ_JAHZSS010000035.1"/>
</dbReference>
<gene>
    <name evidence="1" type="primary">yfbR</name>
    <name evidence="1" type="ORF">K0504_18100</name>
</gene>
<dbReference type="Pfam" id="PF12917">
    <property type="entry name" value="YfbR-like"/>
    <property type="match status" value="1"/>
</dbReference>
<dbReference type="SUPFAM" id="SSF109604">
    <property type="entry name" value="HD-domain/PDEase-like"/>
    <property type="match status" value="1"/>
</dbReference>
<protein>
    <submittedName>
        <fullName evidence="1">5'-deoxynucleotidase</fullName>
        <ecNumber evidence="1">3.1.3.89</ecNumber>
    </submittedName>
</protein>
<comment type="caution">
    <text evidence="1">The sequence shown here is derived from an EMBL/GenBank/DDBJ whole genome shotgun (WGS) entry which is preliminary data.</text>
</comment>
<dbReference type="NCBIfam" id="NF003009">
    <property type="entry name" value="PRK03826.1"/>
    <property type="match status" value="1"/>
</dbReference>
<dbReference type="Gene3D" id="1.10.3210.10">
    <property type="entry name" value="Hypothetical protein af1432"/>
    <property type="match status" value="1"/>
</dbReference>
<keyword evidence="2" id="KW-1185">Reference proteome</keyword>
<name>A0ABS7EKR6_9GAMM</name>
<evidence type="ECO:0000313" key="2">
    <source>
        <dbReference type="Proteomes" id="UP001166251"/>
    </source>
</evidence>
<reference evidence="1" key="1">
    <citation type="submission" date="2021-07" db="EMBL/GenBank/DDBJ databases">
        <title>Neiella marina sp. nov., isolated from the intestinal content of sea cucumber Apostichopus japonicus.</title>
        <authorList>
            <person name="Bai X."/>
        </authorList>
    </citation>
    <scope>NUCLEOTIDE SEQUENCE</scope>
    <source>
        <strain evidence="1">126</strain>
    </source>
</reference>
<dbReference type="EMBL" id="JAHZSS010000035">
    <property type="protein sequence ID" value="MBW8192948.1"/>
    <property type="molecule type" value="Genomic_DNA"/>
</dbReference>
<dbReference type="GO" id="GO:0002953">
    <property type="term" value="F:5'-deoxynucleotidase activity"/>
    <property type="evidence" value="ECO:0007669"/>
    <property type="project" value="UniProtKB-EC"/>
</dbReference>